<dbReference type="AlphaFoldDB" id="M2NDI9"/>
<evidence type="ECO:0000313" key="1">
    <source>
        <dbReference type="EMBL" id="EMC97289.1"/>
    </source>
</evidence>
<dbReference type="STRING" id="717646.M2NDI9"/>
<protein>
    <submittedName>
        <fullName evidence="1">Uncharacterized protein</fullName>
    </submittedName>
</protein>
<dbReference type="OrthoDB" id="10659835at2759"/>
<dbReference type="EMBL" id="KB445554">
    <property type="protein sequence ID" value="EMC97289.1"/>
    <property type="molecule type" value="Genomic_DNA"/>
</dbReference>
<feature type="non-terminal residue" evidence="1">
    <location>
        <position position="203"/>
    </location>
</feature>
<accession>M2NDI9</accession>
<reference evidence="1 2" key="1">
    <citation type="journal article" date="2012" name="PLoS Pathog.">
        <title>Diverse lifestyles and strategies of plant pathogenesis encoded in the genomes of eighteen Dothideomycetes fungi.</title>
        <authorList>
            <person name="Ohm R.A."/>
            <person name="Feau N."/>
            <person name="Henrissat B."/>
            <person name="Schoch C.L."/>
            <person name="Horwitz B.A."/>
            <person name="Barry K.W."/>
            <person name="Condon B.J."/>
            <person name="Copeland A.C."/>
            <person name="Dhillon B."/>
            <person name="Glaser F."/>
            <person name="Hesse C.N."/>
            <person name="Kosti I."/>
            <person name="LaButti K."/>
            <person name="Lindquist E.A."/>
            <person name="Lucas S."/>
            <person name="Salamov A.A."/>
            <person name="Bradshaw R.E."/>
            <person name="Ciuffetti L."/>
            <person name="Hamelin R.C."/>
            <person name="Kema G.H.J."/>
            <person name="Lawrence C."/>
            <person name="Scott J.A."/>
            <person name="Spatafora J.W."/>
            <person name="Turgeon B.G."/>
            <person name="de Wit P.J.G.M."/>
            <person name="Zhong S."/>
            <person name="Goodwin S.B."/>
            <person name="Grigoriev I.V."/>
        </authorList>
    </citation>
    <scope>NUCLEOTIDE SEQUENCE [LARGE SCALE GENOMIC DNA]</scope>
    <source>
        <strain evidence="1 2">UAMH 10762</strain>
    </source>
</reference>
<evidence type="ECO:0000313" key="2">
    <source>
        <dbReference type="Proteomes" id="UP000011761"/>
    </source>
</evidence>
<dbReference type="KEGG" id="bcom:BAUCODRAFT_52663"/>
<organism evidence="1 2">
    <name type="scientific">Baudoinia panamericana (strain UAMH 10762)</name>
    <name type="common">Angels' share fungus</name>
    <name type="synonym">Baudoinia compniacensis (strain UAMH 10762)</name>
    <dbReference type="NCBI Taxonomy" id="717646"/>
    <lineage>
        <taxon>Eukaryota</taxon>
        <taxon>Fungi</taxon>
        <taxon>Dikarya</taxon>
        <taxon>Ascomycota</taxon>
        <taxon>Pezizomycotina</taxon>
        <taxon>Dothideomycetes</taxon>
        <taxon>Dothideomycetidae</taxon>
        <taxon>Mycosphaerellales</taxon>
        <taxon>Teratosphaeriaceae</taxon>
        <taxon>Baudoinia</taxon>
    </lineage>
</organism>
<dbReference type="GeneID" id="19115176"/>
<proteinExistence type="predicted"/>
<feature type="non-terminal residue" evidence="1">
    <location>
        <position position="1"/>
    </location>
</feature>
<dbReference type="Proteomes" id="UP000011761">
    <property type="component" value="Unassembled WGS sequence"/>
</dbReference>
<dbReference type="HOGENOM" id="CLU_010014_1_0_1"/>
<dbReference type="RefSeq" id="XP_007675366.1">
    <property type="nucleotide sequence ID" value="XM_007677176.1"/>
</dbReference>
<name>M2NDI9_BAUPA</name>
<gene>
    <name evidence="1" type="ORF">BAUCODRAFT_52663</name>
</gene>
<keyword evidence="2" id="KW-1185">Reference proteome</keyword>
<sequence>AMSVDVPGVAITKREKSSAAQLAHIMEAVYSVLQRYEEGCMDLDKTIGKAERINNGQCQAAHALHQALLAEHMEYLSCTIHPSATPEIKALPTQCRMLQRLWQHGIRDFLDALRLHAPETNVFAESFVISSYQFFGYLLEVVQDKVMTPFWLVCLGELAAKYASLAVSIEERLQWTKIAQSWLTEALYRAPYIGRAQHCLGAI</sequence>